<feature type="domain" description="Acyl-CoA oxidase/dehydrogenase middle" evidence="3">
    <location>
        <begin position="124"/>
        <end position="216"/>
    </location>
</feature>
<dbReference type="PANTHER" id="PTHR43884">
    <property type="entry name" value="ACYL-COA DEHYDROGENASE"/>
    <property type="match status" value="1"/>
</dbReference>
<dbReference type="Proteomes" id="UP000278746">
    <property type="component" value="Unassembled WGS sequence"/>
</dbReference>
<evidence type="ECO:0000313" key="6">
    <source>
        <dbReference type="EMBL" id="RNA70136.1"/>
    </source>
</evidence>
<dbReference type="InterPro" id="IPR036250">
    <property type="entry name" value="AcylCo_DH-like_C"/>
</dbReference>
<dbReference type="FunFam" id="2.40.110.10:FF:000020">
    <property type="entry name" value="Putative acyl-CoA dehydrogenase YdbM"/>
    <property type="match status" value="1"/>
</dbReference>
<evidence type="ECO:0000256" key="2">
    <source>
        <dbReference type="ARBA" id="ARBA00023002"/>
    </source>
</evidence>
<dbReference type="Pfam" id="PF02771">
    <property type="entry name" value="Acyl-CoA_dh_N"/>
    <property type="match status" value="1"/>
</dbReference>
<keyword evidence="2" id="KW-0560">Oxidoreductase</keyword>
<proteinExistence type="predicted"/>
<dbReference type="InterPro" id="IPR013786">
    <property type="entry name" value="AcylCoA_DH/ox_N"/>
</dbReference>
<keyword evidence="7" id="KW-1185">Reference proteome</keyword>
<dbReference type="Pfam" id="PF08028">
    <property type="entry name" value="Acyl-CoA_dh_2"/>
    <property type="match status" value="1"/>
</dbReference>
<evidence type="ECO:0000259" key="3">
    <source>
        <dbReference type="Pfam" id="PF02770"/>
    </source>
</evidence>
<dbReference type="PIRSF" id="PIRSF016578">
    <property type="entry name" value="HsaA"/>
    <property type="match status" value="1"/>
</dbReference>
<dbReference type="Pfam" id="PF02770">
    <property type="entry name" value="Acyl-CoA_dh_M"/>
    <property type="match status" value="1"/>
</dbReference>
<dbReference type="InterPro" id="IPR006091">
    <property type="entry name" value="Acyl-CoA_Oxase/DH_mid-dom"/>
</dbReference>
<feature type="domain" description="Acyl-CoA dehydrogenase/oxidase N-terminal" evidence="4">
    <location>
        <begin position="26"/>
        <end position="93"/>
    </location>
</feature>
<sequence>MTLNKQKEIEDRQKQLGEVVHSFEINAERHDRERTFPFDNINELIRIGYPSWTVPENFGGPGISLTEMLQHQETIARADGPTALSIGWHMGITKHLGENRIWDNKTYKAFADDVFYHGALLNNAASEPATGSPTRGGKPETRAVKDGDRWIINGRKNFTTMAPILTYFVVSASIEGSDRIGNFLIRREYDGVDIEDTWDSVAMKATGSHDLVLHDVVVNESDLVEYISPGRKEPAGWLLHIPACYIGIARAAQRYATDFAKNYSPNSIEGTIADLPNVIQKIGQMELLVLESRHFLYSVAEKWDRSDLNVRQSMKAELGAVKLSVVNKAMEIVDLAMRIVGAKSLSETNPLQRYYRDVRAGLHNPPMDDMTINQLAVDSINKTEKR</sequence>
<accession>A0A3M7TX34</accession>
<keyword evidence="1" id="KW-0285">Flavoprotein</keyword>
<evidence type="ECO:0000259" key="5">
    <source>
        <dbReference type="Pfam" id="PF08028"/>
    </source>
</evidence>
<name>A0A3M7TX34_9BACI</name>
<dbReference type="SUPFAM" id="SSF56645">
    <property type="entry name" value="Acyl-CoA dehydrogenase NM domain-like"/>
    <property type="match status" value="1"/>
</dbReference>
<dbReference type="RefSeq" id="WP_122897646.1">
    <property type="nucleotide sequence ID" value="NZ_RHIB01000001.1"/>
</dbReference>
<dbReference type="OrthoDB" id="9785203at2"/>
<evidence type="ECO:0000256" key="1">
    <source>
        <dbReference type="ARBA" id="ARBA00022630"/>
    </source>
</evidence>
<dbReference type="CDD" id="cd00567">
    <property type="entry name" value="ACAD"/>
    <property type="match status" value="1"/>
</dbReference>
<dbReference type="AlphaFoldDB" id="A0A3M7TX34"/>
<organism evidence="6 7">
    <name type="scientific">Alteribacter keqinensis</name>
    <dbReference type="NCBI Taxonomy" id="2483800"/>
    <lineage>
        <taxon>Bacteria</taxon>
        <taxon>Bacillati</taxon>
        <taxon>Bacillota</taxon>
        <taxon>Bacilli</taxon>
        <taxon>Bacillales</taxon>
        <taxon>Bacillaceae</taxon>
        <taxon>Alteribacter</taxon>
    </lineage>
</organism>
<dbReference type="GO" id="GO:0003995">
    <property type="term" value="F:acyl-CoA dehydrogenase activity"/>
    <property type="evidence" value="ECO:0007669"/>
    <property type="project" value="TreeGrafter"/>
</dbReference>
<feature type="domain" description="Acyl-CoA dehydrogenase C-terminal" evidence="5">
    <location>
        <begin position="242"/>
        <end position="361"/>
    </location>
</feature>
<evidence type="ECO:0000259" key="4">
    <source>
        <dbReference type="Pfam" id="PF02771"/>
    </source>
</evidence>
<dbReference type="Gene3D" id="1.10.540.10">
    <property type="entry name" value="Acyl-CoA dehydrogenase/oxidase, N-terminal domain"/>
    <property type="match status" value="1"/>
</dbReference>
<protein>
    <submittedName>
        <fullName evidence="6">Acyl-CoA dehydrogenase</fullName>
    </submittedName>
</protein>
<dbReference type="PANTHER" id="PTHR43884:SF25">
    <property type="entry name" value="ACYL-COA DEHYDROGENASE YDBM-RELATED"/>
    <property type="match status" value="1"/>
</dbReference>
<comment type="caution">
    <text evidence="6">The sequence shown here is derived from an EMBL/GenBank/DDBJ whole genome shotgun (WGS) entry which is preliminary data.</text>
</comment>
<dbReference type="SUPFAM" id="SSF47203">
    <property type="entry name" value="Acyl-CoA dehydrogenase C-terminal domain-like"/>
    <property type="match status" value="1"/>
</dbReference>
<reference evidence="6 7" key="1">
    <citation type="submission" date="2018-10" db="EMBL/GenBank/DDBJ databases">
        <title>Bacillus Keqinensis sp. nov., a moderately halophilic bacterium isolated from a saline-alkaline lake.</title>
        <authorList>
            <person name="Wang H."/>
        </authorList>
    </citation>
    <scope>NUCLEOTIDE SEQUENCE [LARGE SCALE GENOMIC DNA]</scope>
    <source>
        <strain evidence="6 7">KQ-3</strain>
    </source>
</reference>
<evidence type="ECO:0000313" key="7">
    <source>
        <dbReference type="Proteomes" id="UP000278746"/>
    </source>
</evidence>
<gene>
    <name evidence="6" type="ORF">EBO34_09465</name>
</gene>
<dbReference type="Gene3D" id="2.40.110.10">
    <property type="entry name" value="Butyryl-CoA Dehydrogenase, subunit A, domain 2"/>
    <property type="match status" value="1"/>
</dbReference>
<dbReference type="Gene3D" id="1.20.140.10">
    <property type="entry name" value="Butyryl-CoA Dehydrogenase, subunit A, domain 3"/>
    <property type="match status" value="1"/>
</dbReference>
<dbReference type="EMBL" id="RHIB01000001">
    <property type="protein sequence ID" value="RNA70136.1"/>
    <property type="molecule type" value="Genomic_DNA"/>
</dbReference>
<dbReference type="InterPro" id="IPR046373">
    <property type="entry name" value="Acyl-CoA_Oxase/DH_mid-dom_sf"/>
</dbReference>
<dbReference type="InterPro" id="IPR009100">
    <property type="entry name" value="AcylCoA_DH/oxidase_NM_dom_sf"/>
</dbReference>
<dbReference type="InterPro" id="IPR013107">
    <property type="entry name" value="Acyl-CoA_DH_C"/>
</dbReference>
<dbReference type="GO" id="GO:0050660">
    <property type="term" value="F:flavin adenine dinucleotide binding"/>
    <property type="evidence" value="ECO:0007669"/>
    <property type="project" value="InterPro"/>
</dbReference>
<dbReference type="InterPro" id="IPR037069">
    <property type="entry name" value="AcylCoA_DH/ox_N_sf"/>
</dbReference>